<dbReference type="OrthoDB" id="10012075at2759"/>
<protein>
    <submittedName>
        <fullName evidence="2">Uncharacterized protein</fullName>
    </submittedName>
</protein>
<evidence type="ECO:0000256" key="1">
    <source>
        <dbReference type="SAM" id="Phobius"/>
    </source>
</evidence>
<feature type="transmembrane region" description="Helical" evidence="1">
    <location>
        <begin position="230"/>
        <end position="251"/>
    </location>
</feature>
<feature type="transmembrane region" description="Helical" evidence="1">
    <location>
        <begin position="190"/>
        <end position="210"/>
    </location>
</feature>
<dbReference type="AlphaFoldDB" id="A0A9D3P5H2"/>
<proteinExistence type="predicted"/>
<organism evidence="2 3">
    <name type="scientific">Hemibagrus wyckioides</name>
    <dbReference type="NCBI Taxonomy" id="337641"/>
    <lineage>
        <taxon>Eukaryota</taxon>
        <taxon>Metazoa</taxon>
        <taxon>Chordata</taxon>
        <taxon>Craniata</taxon>
        <taxon>Vertebrata</taxon>
        <taxon>Euteleostomi</taxon>
        <taxon>Actinopterygii</taxon>
        <taxon>Neopterygii</taxon>
        <taxon>Teleostei</taxon>
        <taxon>Ostariophysi</taxon>
        <taxon>Siluriformes</taxon>
        <taxon>Bagridae</taxon>
        <taxon>Hemibagrus</taxon>
    </lineage>
</organism>
<dbReference type="EMBL" id="JAHKSW010000003">
    <property type="protein sequence ID" value="KAG7334456.1"/>
    <property type="molecule type" value="Genomic_DNA"/>
</dbReference>
<feature type="transmembrane region" description="Helical" evidence="1">
    <location>
        <begin position="292"/>
        <end position="316"/>
    </location>
</feature>
<dbReference type="PROSITE" id="PS51257">
    <property type="entry name" value="PROKAR_LIPOPROTEIN"/>
    <property type="match status" value="1"/>
</dbReference>
<feature type="transmembrane region" description="Helical" evidence="1">
    <location>
        <begin position="328"/>
        <end position="349"/>
    </location>
</feature>
<feature type="transmembrane region" description="Helical" evidence="1">
    <location>
        <begin position="69"/>
        <end position="87"/>
    </location>
</feature>
<feature type="transmembrane region" description="Helical" evidence="1">
    <location>
        <begin position="263"/>
        <end position="280"/>
    </location>
</feature>
<feature type="transmembrane region" description="Helical" evidence="1">
    <location>
        <begin position="118"/>
        <end position="142"/>
    </location>
</feature>
<accession>A0A9D3P5H2</accession>
<keyword evidence="1" id="KW-0812">Transmembrane</keyword>
<sequence>MKHGKIMLDMWLCRGIISKSSVTCSGILSSCFCLLQSFRGSYGNRIRAIFASVVFFGNIAYIQRPLGHSVTVLTILVVLMFVTAVILAACGLRIHLTVCLEILNLALFGLLFCNNRDPHVSISQISCVLAPSVIVKLMLLTLQRHFFQGKPFGYVQIALSSLIVLIFSLGQICVFILFSVTLEAFVKRGWMILFEGVMFIFAWFLLICLLRLYRGQRRCCCSAQWRKIGYLCCSVMVVFVIAVHCIVYFSYVNIIVEAKDRSGYLALTPLIHILAATCLFKHPKYLPDFHHVMIYMFGAVGLTTVNAIALIIELTVKAGAGARTIGDMRVIVLTLETVFVSFWLVLQIYDAWMRVKDRIKCNFEDEKVKTPESCLPGMTFDFPEMTSLSVQPS</sequence>
<reference evidence="2 3" key="1">
    <citation type="submission" date="2021-06" db="EMBL/GenBank/DDBJ databases">
        <title>Chromosome-level genome assembly of the red-tail catfish (Hemibagrus wyckioides).</title>
        <authorList>
            <person name="Shao F."/>
        </authorList>
    </citation>
    <scope>NUCLEOTIDE SEQUENCE [LARGE SCALE GENOMIC DNA]</scope>
    <source>
        <strain evidence="2">EC202008001</strain>
        <tissue evidence="2">Blood</tissue>
    </source>
</reference>
<name>A0A9D3P5H2_9TELE</name>
<keyword evidence="1" id="KW-0472">Membrane</keyword>
<comment type="caution">
    <text evidence="2">The sequence shown here is derived from an EMBL/GenBank/DDBJ whole genome shotgun (WGS) entry which is preliminary data.</text>
</comment>
<keyword evidence="1" id="KW-1133">Transmembrane helix</keyword>
<evidence type="ECO:0000313" key="3">
    <source>
        <dbReference type="Proteomes" id="UP000824219"/>
    </source>
</evidence>
<feature type="transmembrane region" description="Helical" evidence="1">
    <location>
        <begin position="154"/>
        <end position="178"/>
    </location>
</feature>
<dbReference type="Proteomes" id="UP000824219">
    <property type="component" value="Linkage Group LG03"/>
</dbReference>
<keyword evidence="3" id="KW-1185">Reference proteome</keyword>
<gene>
    <name evidence="2" type="ORF">KOW79_002863</name>
</gene>
<evidence type="ECO:0000313" key="2">
    <source>
        <dbReference type="EMBL" id="KAG7334456.1"/>
    </source>
</evidence>
<feature type="transmembrane region" description="Helical" evidence="1">
    <location>
        <begin position="94"/>
        <end position="112"/>
    </location>
</feature>